<keyword evidence="2" id="KW-1185">Reference proteome</keyword>
<reference evidence="1" key="3">
    <citation type="submission" date="2023-05" db="EMBL/GenBank/DDBJ databases">
        <authorList>
            <person name="Smith C.H."/>
        </authorList>
    </citation>
    <scope>NUCLEOTIDE SEQUENCE</scope>
    <source>
        <strain evidence="1">CHS0354</strain>
        <tissue evidence="1">Mantle</tissue>
    </source>
</reference>
<evidence type="ECO:0000313" key="1">
    <source>
        <dbReference type="EMBL" id="KAK3597170.1"/>
    </source>
</evidence>
<reference evidence="1" key="2">
    <citation type="journal article" date="2021" name="Genome Biol. Evol.">
        <title>Developing a high-quality reference genome for a parasitic bivalve with doubly uniparental inheritance (Bivalvia: Unionida).</title>
        <authorList>
            <person name="Smith C.H."/>
        </authorList>
    </citation>
    <scope>NUCLEOTIDE SEQUENCE</scope>
    <source>
        <strain evidence="1">CHS0354</strain>
        <tissue evidence="1">Mantle</tissue>
    </source>
</reference>
<dbReference type="AlphaFoldDB" id="A0AAE0SS80"/>
<accession>A0AAE0SS80</accession>
<dbReference type="EMBL" id="JAEAOA010000290">
    <property type="protein sequence ID" value="KAK3597170.1"/>
    <property type="molecule type" value="Genomic_DNA"/>
</dbReference>
<protein>
    <submittedName>
        <fullName evidence="1">Uncharacterized protein</fullName>
    </submittedName>
</protein>
<dbReference type="Proteomes" id="UP001195483">
    <property type="component" value="Unassembled WGS sequence"/>
</dbReference>
<name>A0AAE0SS80_9BIVA</name>
<proteinExistence type="predicted"/>
<organism evidence="1 2">
    <name type="scientific">Potamilus streckersoni</name>
    <dbReference type="NCBI Taxonomy" id="2493646"/>
    <lineage>
        <taxon>Eukaryota</taxon>
        <taxon>Metazoa</taxon>
        <taxon>Spiralia</taxon>
        <taxon>Lophotrochozoa</taxon>
        <taxon>Mollusca</taxon>
        <taxon>Bivalvia</taxon>
        <taxon>Autobranchia</taxon>
        <taxon>Heteroconchia</taxon>
        <taxon>Palaeoheterodonta</taxon>
        <taxon>Unionida</taxon>
        <taxon>Unionoidea</taxon>
        <taxon>Unionidae</taxon>
        <taxon>Ambleminae</taxon>
        <taxon>Lampsilini</taxon>
        <taxon>Potamilus</taxon>
    </lineage>
</organism>
<sequence length="96" mass="10589">MVATIRAIGVYIPVSYTKTKKNICMFIVLQLKVIAQKHEIRMASGIRKAHIPETHTCTKSTCSTTGKTTETVLQCNIKIPRGARKADIPDTIGAFE</sequence>
<reference evidence="1" key="1">
    <citation type="journal article" date="2021" name="Genome Biol. Evol.">
        <title>A High-Quality Reference Genome for a Parasitic Bivalve with Doubly Uniparental Inheritance (Bivalvia: Unionida).</title>
        <authorList>
            <person name="Smith C.H."/>
        </authorList>
    </citation>
    <scope>NUCLEOTIDE SEQUENCE</scope>
    <source>
        <strain evidence="1">CHS0354</strain>
    </source>
</reference>
<gene>
    <name evidence="1" type="ORF">CHS0354_003664</name>
</gene>
<comment type="caution">
    <text evidence="1">The sequence shown here is derived from an EMBL/GenBank/DDBJ whole genome shotgun (WGS) entry which is preliminary data.</text>
</comment>
<evidence type="ECO:0000313" key="2">
    <source>
        <dbReference type="Proteomes" id="UP001195483"/>
    </source>
</evidence>